<dbReference type="Gramene" id="TraesNOR3B03G01703760.1">
    <property type="protein sequence ID" value="TraesNOR3B03G01703760.1.CDS1"/>
    <property type="gene ID" value="TraesNOR3B03G01703760"/>
</dbReference>
<dbReference type="Proteomes" id="UP000019116">
    <property type="component" value="Chromosome 3B"/>
</dbReference>
<dbReference type="Gramene" id="TraesPARA_EIv1.0_0967710.2">
    <property type="protein sequence ID" value="TraesPARA_EIv1.0_0967710.2.CDS1"/>
    <property type="gene ID" value="TraesPARA_EIv1.0_0967710"/>
</dbReference>
<reference evidence="3" key="3">
    <citation type="submission" date="2018-10" db="UniProtKB">
        <authorList>
            <consortium name="EnsemblPlants"/>
        </authorList>
    </citation>
    <scope>IDENTIFICATION</scope>
</reference>
<dbReference type="Gramene" id="TraesPARA_EIv1.0_0967710.3">
    <property type="protein sequence ID" value="TraesPARA_EIv1.0_0967710.3.CDS1"/>
    <property type="gene ID" value="TraesPARA_EIv1.0_0967710"/>
</dbReference>
<dbReference type="AlphaFoldDB" id="A0A077RUY2"/>
<evidence type="ECO:0000313" key="2">
    <source>
        <dbReference type="EMBL" id="CDM84153.1"/>
    </source>
</evidence>
<reference evidence="3" key="2">
    <citation type="submission" date="2018-08" db="EMBL/GenBank/DDBJ databases">
        <authorList>
            <person name="Rossello M."/>
        </authorList>
    </citation>
    <scope>NUCLEOTIDE SEQUENCE [LARGE SCALE GENOMIC DNA]</scope>
    <source>
        <strain evidence="3">cv. Chinese Spring</strain>
    </source>
</reference>
<sequence>MEGPFPLLVHDLGNRTDDCQTRFSISNQAVSTAAIHELKDYRCFESPQGWVLALEPASLHTFLWRPQDGQRISLPSPKQEFPWRCKCLLSDKPSSTSSCTVLVLDLDQPNLLVCRIGGSQWDSYNYELTMFLADDKPREIHMAKLKGIAAVGGKVYYTFTGHALGVVEFSPELSLTEFEVDMVELPDTMPFTSTYLVESCGDLFMVVVVFLGHNVHKIDKVDVYKMDFSRPEGCKVDRIGDRVFLLGGDSIGASNFGASCSASEHGLSSNCIYFLNNIAAEENYLHIFNLEKGTEEVQRPFRHKNGCLLPPPRPPMWLLPTDD</sequence>
<reference evidence="2" key="1">
    <citation type="journal article" date="2014" name="Science">
        <title>Structural and functional partitioning of bread wheat chromosome 3B.</title>
        <authorList>
            <person name="Choulet F."/>
            <person name="Alberti A."/>
            <person name="Theil S."/>
            <person name="Glover N."/>
            <person name="Barbe V."/>
            <person name="Daron J."/>
            <person name="Pingault L."/>
            <person name="Sourdille P."/>
            <person name="Couloux A."/>
            <person name="Paux E."/>
            <person name="Leroy P."/>
            <person name="Mangenot S."/>
            <person name="Guilhot N."/>
            <person name="Le Gouis J."/>
            <person name="Balfourier F."/>
            <person name="Alaux M."/>
            <person name="Jamilloux V."/>
            <person name="Poulain J."/>
            <person name="Durand C."/>
            <person name="Bellec A."/>
            <person name="Gaspin C."/>
            <person name="Safar J."/>
            <person name="Dolezel J."/>
            <person name="Rogers J."/>
            <person name="Vandepoele K."/>
            <person name="Aury J.M."/>
            <person name="Mayer K."/>
            <person name="Berges H."/>
            <person name="Quesneville H."/>
            <person name="Wincker P."/>
            <person name="Feuillet C."/>
        </authorList>
    </citation>
    <scope>NUCLEOTIDE SEQUENCE</scope>
</reference>
<dbReference type="PANTHER" id="PTHR33127:SF45">
    <property type="entry name" value="OS05G0143700 PROTEIN"/>
    <property type="match status" value="1"/>
</dbReference>
<dbReference type="Gramene" id="TraesMAC3B03G01680800.1">
    <property type="protein sequence ID" value="TraesMAC3B03G01680800.1.CDS1"/>
    <property type="gene ID" value="TraesMAC3B03G01680800"/>
</dbReference>
<dbReference type="HOGENOM" id="CLU_032864_0_0_1"/>
<dbReference type="InterPro" id="IPR005174">
    <property type="entry name" value="KIB1-4_b-propeller"/>
</dbReference>
<protein>
    <recommendedName>
        <fullName evidence="1">KIB1-4 beta-propeller domain-containing protein</fullName>
    </recommendedName>
</protein>
<keyword evidence="4" id="KW-1185">Reference proteome</keyword>
<dbReference type="RefSeq" id="XP_044349996.1">
    <property type="nucleotide sequence ID" value="XM_044494061.1"/>
</dbReference>
<dbReference type="Gramene" id="TraesPARA_EIv1.0_0967710.7">
    <property type="protein sequence ID" value="TraesPARA_EIv1.0_0967710.7.CDS1"/>
    <property type="gene ID" value="TraesPARA_EIv1.0_0967710"/>
</dbReference>
<feature type="domain" description="KIB1-4 beta-propeller" evidence="1">
    <location>
        <begin position="23"/>
        <end position="289"/>
    </location>
</feature>
<dbReference type="Gramene" id="TraesARI3B03G01708580.1">
    <property type="protein sequence ID" value="TraesARI3B03G01708580.1.CDS1"/>
    <property type="gene ID" value="TraesARI3B03G01708580"/>
</dbReference>
<dbReference type="Gramene" id="TraesARI3B03G01708580.2">
    <property type="protein sequence ID" value="TraesARI3B03G01708580.2.CDS1"/>
    <property type="gene ID" value="TraesARI3B03G01708580"/>
</dbReference>
<dbReference type="EMBL" id="HG670306">
    <property type="protein sequence ID" value="CDM84153.1"/>
    <property type="molecule type" value="Genomic_DNA"/>
</dbReference>
<dbReference type="Gramene" id="TraesPARA_EIv1.0_0967710.1">
    <property type="protein sequence ID" value="TraesPARA_EIv1.0_0967710.1.CDS1"/>
    <property type="gene ID" value="TraesPARA_EIv1.0_0967710"/>
</dbReference>
<dbReference type="Gramene" id="TraesCS3B03G0819600.1">
    <property type="protein sequence ID" value="TraesCS3B03G0819600.1.CDS1"/>
    <property type="gene ID" value="TraesCS3B03G0819600"/>
</dbReference>
<dbReference type="Gramene" id="TraesNOR3B03G01703760.2">
    <property type="protein sequence ID" value="TraesNOR3B03G01703760.2.CDS1"/>
    <property type="gene ID" value="TraesNOR3B03G01703760"/>
</dbReference>
<evidence type="ECO:0000313" key="4">
    <source>
        <dbReference type="Proteomes" id="UP000019116"/>
    </source>
</evidence>
<dbReference type="Gramene" id="TraesPARA_EIv1.0_0967710.4">
    <property type="protein sequence ID" value="TraesPARA_EIv1.0_0967710.4.CDS1"/>
    <property type="gene ID" value="TraesPARA_EIv1.0_0967710"/>
</dbReference>
<dbReference type="Gramene" id="TraesPARA_EIv1.0_0967710.8">
    <property type="protein sequence ID" value="TraesPARA_EIv1.0_0967710.8.CDS1"/>
    <property type="gene ID" value="TraesPARA_EIv1.0_0967710"/>
</dbReference>
<accession>A0A077RUY2</accession>
<name>A0A077RUY2_WHEAT</name>
<proteinExistence type="predicted"/>
<dbReference type="EnsemblPlants" id="TraesCS3B02G320000.1">
    <property type="protein sequence ID" value="TraesCS3B02G320000.1.cds1"/>
    <property type="gene ID" value="TraesCS3B02G320000"/>
</dbReference>
<dbReference type="Gramene" id="TraesPARA_EIv1.0_0967710.6">
    <property type="protein sequence ID" value="TraesPARA_EIv1.0_0967710.6.CDS1"/>
    <property type="gene ID" value="TraesPARA_EIv1.0_0967710"/>
</dbReference>
<gene>
    <name evidence="3" type="primary">LOC123070744</name>
    <name evidence="2" type="ORF">TRAES_3BF016200010CFD_c1</name>
</gene>
<evidence type="ECO:0000313" key="3">
    <source>
        <dbReference type="EnsemblPlants" id="TraesCS3B02G320000.1.cds1"/>
    </source>
</evidence>
<dbReference type="Pfam" id="PF03478">
    <property type="entry name" value="Beta-prop_KIB1-4"/>
    <property type="match status" value="1"/>
</dbReference>
<dbReference type="RefSeq" id="XP_044349995.1">
    <property type="nucleotide sequence ID" value="XM_044494060.1"/>
</dbReference>
<evidence type="ECO:0000259" key="1">
    <source>
        <dbReference type="Pfam" id="PF03478"/>
    </source>
</evidence>
<dbReference type="GeneID" id="123070744"/>
<organism evidence="2">
    <name type="scientific">Triticum aestivum</name>
    <name type="common">Wheat</name>
    <dbReference type="NCBI Taxonomy" id="4565"/>
    <lineage>
        <taxon>Eukaryota</taxon>
        <taxon>Viridiplantae</taxon>
        <taxon>Streptophyta</taxon>
        <taxon>Embryophyta</taxon>
        <taxon>Tracheophyta</taxon>
        <taxon>Spermatophyta</taxon>
        <taxon>Magnoliopsida</taxon>
        <taxon>Liliopsida</taxon>
        <taxon>Poales</taxon>
        <taxon>Poaceae</taxon>
        <taxon>BOP clade</taxon>
        <taxon>Pooideae</taxon>
        <taxon>Triticodae</taxon>
        <taxon>Triticeae</taxon>
        <taxon>Triticinae</taxon>
        <taxon>Triticum</taxon>
    </lineage>
</organism>
<dbReference type="Gramene" id="TraesCS3B02G320000.1">
    <property type="protein sequence ID" value="TraesCS3B02G320000.1.cds1"/>
    <property type="gene ID" value="TraesCS3B02G320000"/>
</dbReference>
<dbReference type="Gramene" id="TraesPARA_EIv1.0_0967710.5">
    <property type="protein sequence ID" value="TraesPARA_EIv1.0_0967710.5.CDS1"/>
    <property type="gene ID" value="TraesPARA_EIv1.0_0967710"/>
</dbReference>
<dbReference type="PANTHER" id="PTHR33127">
    <property type="entry name" value="TRANSMEMBRANE PROTEIN"/>
    <property type="match status" value="1"/>
</dbReference>
<dbReference type="Gramene" id="TraesJUL3B03G01694290.1">
    <property type="protein sequence ID" value="TraesJUL3B03G01694290.1.CDS1"/>
    <property type="gene ID" value="TraesJUL3B03G01694290"/>
</dbReference>